<protein>
    <submittedName>
        <fullName evidence="3">Uncharacterized lipoprotein YddW (UPF0748 family)</fullName>
    </submittedName>
</protein>
<dbReference type="InterPro" id="IPR003790">
    <property type="entry name" value="GHL10"/>
</dbReference>
<sequence>MLIGRFTLWFFLWFASTFFNTSKGQHHSPQKYEFRAVWVATLNNIDWPSRRGLPPEEQRKEFIALLDTLQKYHFNAVIVQIRPTADAFYPSRYEPWSAYLTGTQGEAPYPYYDPLAFMIEEAHKRNIEFHAWFNPYRAVSNLQAAQLHDEHISNKCPAWFFDYNGKKYFNPGIPAVRDYIVTLIKEVAKNYDIDGVHFDDYFYPYQVPEEKIDDYATYLRYNQKQFDNIHDWRRHNVDLLIRAIHDTLQRLKPHIKFGISPIGVWRNASKDSLGSATKIWHASYDALYADTRKWLREGWIDYIAPQLYWSTRSRYGNYDVLVPWWHKNSFGRHVYVGHALYKVDGEDGGDNTWHDPQELPRQLRKKVAYDAIKGSIFFSAKHLYRNPFHILDSLAQYFYRYPALPPPMPWKDSIAAEAPPKLTAHLSRQGVQLQWSTPPLAPDGEPAAYYVLYRFSLAEPIDLSRPDKIVYIGKDEHFIDTGAHDLPAIYVVTACDRLHNESRRYASAVAEPSPVYGSQHAGSTLIPYRKY</sequence>
<name>A0A846MMX8_9BACT</name>
<dbReference type="PANTHER" id="PTHR43405:SF1">
    <property type="entry name" value="GLYCOSYL HYDROLASE DIGH"/>
    <property type="match status" value="1"/>
</dbReference>
<dbReference type="Gene3D" id="3.20.20.80">
    <property type="entry name" value="Glycosidases"/>
    <property type="match status" value="1"/>
</dbReference>
<feature type="domain" description="Glycosyl hydrolase-like 10" evidence="2">
    <location>
        <begin position="33"/>
        <end position="354"/>
    </location>
</feature>
<dbReference type="SUPFAM" id="SSF51445">
    <property type="entry name" value="(Trans)glycosidases"/>
    <property type="match status" value="1"/>
</dbReference>
<evidence type="ECO:0000256" key="1">
    <source>
        <dbReference type="ARBA" id="ARBA00022729"/>
    </source>
</evidence>
<keyword evidence="1" id="KW-0732">Signal</keyword>
<dbReference type="PANTHER" id="PTHR43405">
    <property type="entry name" value="GLYCOSYL HYDROLASE DIGH"/>
    <property type="match status" value="1"/>
</dbReference>
<dbReference type="AlphaFoldDB" id="A0A846MMX8"/>
<organism evidence="3 4">
    <name type="scientific">Thermonema lapsum</name>
    <dbReference type="NCBI Taxonomy" id="28195"/>
    <lineage>
        <taxon>Bacteria</taxon>
        <taxon>Pseudomonadati</taxon>
        <taxon>Bacteroidota</taxon>
        <taxon>Cytophagia</taxon>
        <taxon>Cytophagales</taxon>
        <taxon>Thermonemataceae</taxon>
        <taxon>Thermonema</taxon>
    </lineage>
</organism>
<dbReference type="Proteomes" id="UP000537126">
    <property type="component" value="Unassembled WGS sequence"/>
</dbReference>
<dbReference type="InterPro" id="IPR017853">
    <property type="entry name" value="GH"/>
</dbReference>
<evidence type="ECO:0000259" key="2">
    <source>
        <dbReference type="Pfam" id="PF02638"/>
    </source>
</evidence>
<keyword evidence="4" id="KW-1185">Reference proteome</keyword>
<evidence type="ECO:0000313" key="3">
    <source>
        <dbReference type="EMBL" id="NIK72795.1"/>
    </source>
</evidence>
<reference evidence="3 4" key="1">
    <citation type="submission" date="2020-03" db="EMBL/GenBank/DDBJ databases">
        <title>Genomic Encyclopedia of Type Strains, Phase IV (KMG-IV): sequencing the most valuable type-strain genomes for metagenomic binning, comparative biology and taxonomic classification.</title>
        <authorList>
            <person name="Goeker M."/>
        </authorList>
    </citation>
    <scope>NUCLEOTIDE SEQUENCE [LARGE SCALE GENOMIC DNA]</scope>
    <source>
        <strain evidence="3 4">DSM 5718</strain>
    </source>
</reference>
<dbReference type="RefSeq" id="WP_166918099.1">
    <property type="nucleotide sequence ID" value="NZ_JAASRN010000001.1"/>
</dbReference>
<proteinExistence type="predicted"/>
<gene>
    <name evidence="3" type="ORF">FHS56_000281</name>
</gene>
<dbReference type="EMBL" id="JAASRN010000001">
    <property type="protein sequence ID" value="NIK72795.1"/>
    <property type="molecule type" value="Genomic_DNA"/>
</dbReference>
<keyword evidence="3" id="KW-0449">Lipoprotein</keyword>
<accession>A0A846MMX8</accession>
<dbReference type="Pfam" id="PF02638">
    <property type="entry name" value="GHL10"/>
    <property type="match status" value="1"/>
</dbReference>
<dbReference type="InterPro" id="IPR052177">
    <property type="entry name" value="Divisome_Glycosyl_Hydrolase"/>
</dbReference>
<comment type="caution">
    <text evidence="3">The sequence shown here is derived from an EMBL/GenBank/DDBJ whole genome shotgun (WGS) entry which is preliminary data.</text>
</comment>
<evidence type="ECO:0000313" key="4">
    <source>
        <dbReference type="Proteomes" id="UP000537126"/>
    </source>
</evidence>